<name>A0ABP0I8A1_9DINO</name>
<dbReference type="PROSITE" id="PS51203">
    <property type="entry name" value="CS"/>
    <property type="match status" value="1"/>
</dbReference>
<dbReference type="SUPFAM" id="SSF49764">
    <property type="entry name" value="HSP20-like chaperones"/>
    <property type="match status" value="1"/>
</dbReference>
<evidence type="ECO:0000313" key="1">
    <source>
        <dbReference type="EMBL" id="CAK8998800.1"/>
    </source>
</evidence>
<dbReference type="Pfam" id="PF04969">
    <property type="entry name" value="CS"/>
    <property type="match status" value="1"/>
</dbReference>
<proteinExistence type="predicted"/>
<comment type="caution">
    <text evidence="1">The sequence shown here is derived from an EMBL/GenBank/DDBJ whole genome shotgun (WGS) entry which is preliminary data.</text>
</comment>
<dbReference type="Proteomes" id="UP001642464">
    <property type="component" value="Unassembled WGS sequence"/>
</dbReference>
<accession>A0ABP0I8A1</accession>
<evidence type="ECO:0000313" key="2">
    <source>
        <dbReference type="Proteomes" id="UP001642464"/>
    </source>
</evidence>
<dbReference type="InterPro" id="IPR008978">
    <property type="entry name" value="HSP20-like_chaperone"/>
</dbReference>
<gene>
    <name evidence="1" type="ORF">SCF082_LOCUS5784</name>
</gene>
<keyword evidence="2" id="KW-1185">Reference proteome</keyword>
<protein>
    <submittedName>
        <fullName evidence="1">RNA-splicing ligase RtcB</fullName>
    </submittedName>
</protein>
<keyword evidence="1" id="KW-0436">Ligase</keyword>
<dbReference type="InterPro" id="IPR007052">
    <property type="entry name" value="CS_dom"/>
</dbReference>
<dbReference type="EMBL" id="CAXAMM010003158">
    <property type="protein sequence ID" value="CAK8998800.1"/>
    <property type="molecule type" value="Genomic_DNA"/>
</dbReference>
<dbReference type="Gene3D" id="2.60.40.790">
    <property type="match status" value="1"/>
</dbReference>
<organism evidence="1 2">
    <name type="scientific">Durusdinium trenchii</name>
    <dbReference type="NCBI Taxonomy" id="1381693"/>
    <lineage>
        <taxon>Eukaryota</taxon>
        <taxon>Sar</taxon>
        <taxon>Alveolata</taxon>
        <taxon>Dinophyceae</taxon>
        <taxon>Suessiales</taxon>
        <taxon>Symbiodiniaceae</taxon>
        <taxon>Durusdinium</taxon>
    </lineage>
</organism>
<dbReference type="CDD" id="cd06467">
    <property type="entry name" value="p23_NUDC_like"/>
    <property type="match status" value="1"/>
</dbReference>
<sequence length="687" mass="77941">MAMAEIKWTQSEEDITLKVAVDASTKKEDVKFKVLRESLELSVAGTLICQGDLAREVDPEESSWILDNEAGARLLVVTLQKIRPKSALKSARAFSAETWCFIARTRLGLEPLLLAELEALHEGGRAGPGRSEGTRLRRRSRSVEDQARSKSGVDEVEVGLDVEVPRFEKWTESASRPRFEAIKSSKIENEPLKLPEGREDEGFVEIHGPWQSLYWILRCSLLRSLWIRVTSFPCESLADLETAVRATRWEEYLDLRDLGPITAFERQSRLDASDVQLALQSTLHELRSLSGETTSETTTRGGRSRSSVPLRGVLHRNVCSLELACVFDRPRSPPQGMVPRRDVGVSVGESWSLRPPKVPSSAQSEGTRRRKPDLESTFVAALVAQIPEKALYSQLVIWDPFCRNGQILLEFLKTRILKLPRSVEQQPCARLRHYRPEEANAILQTTTRSSVPSGHDLTLVGSDRSRVAILEAQERLKQFEGLGLHLSAVADEDGRERREKRERERAETSKTRLTKGRAVRARPQGAEGMSLQVEKLSPSTEAQEFSRVPCQVFFNVADYTEIAAYLSGTIILTRVPSETHGLGCTPRMARLYRQFGHFLAARGLPGTVLEAFVLVDSRVFRRQTRLAWQTVASWRAPSQRRWWLLHWSHGQPHGHRPSEGELRRGRHRWEQAPRRRQLRRRRLGHET</sequence>
<dbReference type="GO" id="GO:0016874">
    <property type="term" value="F:ligase activity"/>
    <property type="evidence" value="ECO:0007669"/>
    <property type="project" value="UniProtKB-KW"/>
</dbReference>
<dbReference type="Gene3D" id="3.30.2130.30">
    <property type="match status" value="1"/>
</dbReference>
<reference evidence="1 2" key="1">
    <citation type="submission" date="2024-02" db="EMBL/GenBank/DDBJ databases">
        <authorList>
            <person name="Chen Y."/>
            <person name="Shah S."/>
            <person name="Dougan E. K."/>
            <person name="Thang M."/>
            <person name="Chan C."/>
        </authorList>
    </citation>
    <scope>NUCLEOTIDE SEQUENCE [LARGE SCALE GENOMIC DNA]</scope>
</reference>